<reference evidence="1 2" key="1">
    <citation type="submission" date="2019-02" db="EMBL/GenBank/DDBJ databases">
        <title>Deep-cultivation of Planctomycetes and their phenomic and genomic characterization uncovers novel biology.</title>
        <authorList>
            <person name="Wiegand S."/>
            <person name="Jogler M."/>
            <person name="Boedeker C."/>
            <person name="Pinto D."/>
            <person name="Vollmers J."/>
            <person name="Rivas-Marin E."/>
            <person name="Kohn T."/>
            <person name="Peeters S.H."/>
            <person name="Heuer A."/>
            <person name="Rast P."/>
            <person name="Oberbeckmann S."/>
            <person name="Bunk B."/>
            <person name="Jeske O."/>
            <person name="Meyerdierks A."/>
            <person name="Storesund J.E."/>
            <person name="Kallscheuer N."/>
            <person name="Luecker S."/>
            <person name="Lage O.M."/>
            <person name="Pohl T."/>
            <person name="Merkel B.J."/>
            <person name="Hornburger P."/>
            <person name="Mueller R.-W."/>
            <person name="Bruemmer F."/>
            <person name="Labrenz M."/>
            <person name="Spormann A.M."/>
            <person name="Op Den Camp H."/>
            <person name="Overmann J."/>
            <person name="Amann R."/>
            <person name="Jetten M.S.M."/>
            <person name="Mascher T."/>
            <person name="Medema M.H."/>
            <person name="Devos D.P."/>
            <person name="Kaster A.-K."/>
            <person name="Ovreas L."/>
            <person name="Rohde M."/>
            <person name="Galperin M.Y."/>
            <person name="Jogler C."/>
        </authorList>
    </citation>
    <scope>NUCLEOTIDE SEQUENCE [LARGE SCALE GENOMIC DNA]</scope>
    <source>
        <strain evidence="1 2">KOR34</strain>
    </source>
</reference>
<evidence type="ECO:0000313" key="2">
    <source>
        <dbReference type="Proteomes" id="UP000316714"/>
    </source>
</evidence>
<name>A0A5C5VBV6_9BACT</name>
<dbReference type="CDD" id="cd22997">
    <property type="entry name" value="GT_LH"/>
    <property type="match status" value="1"/>
</dbReference>
<proteinExistence type="predicted"/>
<dbReference type="RefSeq" id="WP_146561191.1">
    <property type="nucleotide sequence ID" value="NZ_SIHJ01000001.1"/>
</dbReference>
<gene>
    <name evidence="1" type="ORF">KOR34_00900</name>
</gene>
<accession>A0A5C5VBV6</accession>
<sequence>MPSSDLRISVLNRSHETTPVHIHCSGMRCKDQRPGGDQRSGRGLFDALLASIEGRTAATTAAKQELEVVTCKTYKKSSPLELSLAMVGSRAVVYQHPHELWHNRLKLSIYLDHCRRSRASFLLLSDSWDAVVLASAEVMLRRFLHFEVDALLSGERVNHPRLDDVASEEQALAKGSYPYGNSGGVIGRREKLIEILRLSRELLPERRHSDQGSVRVACLELGVPRDTRCEFFQNLASVNPGEIELRAES</sequence>
<evidence type="ECO:0000313" key="1">
    <source>
        <dbReference type="EMBL" id="TWT35202.1"/>
    </source>
</evidence>
<dbReference type="Proteomes" id="UP000316714">
    <property type="component" value="Unassembled WGS sequence"/>
</dbReference>
<protein>
    <submittedName>
        <fullName evidence="1">Uncharacterized protein</fullName>
    </submittedName>
</protein>
<organism evidence="1 2">
    <name type="scientific">Posidoniimonas corsicana</name>
    <dbReference type="NCBI Taxonomy" id="1938618"/>
    <lineage>
        <taxon>Bacteria</taxon>
        <taxon>Pseudomonadati</taxon>
        <taxon>Planctomycetota</taxon>
        <taxon>Planctomycetia</taxon>
        <taxon>Pirellulales</taxon>
        <taxon>Lacipirellulaceae</taxon>
        <taxon>Posidoniimonas</taxon>
    </lineage>
</organism>
<comment type="caution">
    <text evidence="1">The sequence shown here is derived from an EMBL/GenBank/DDBJ whole genome shotgun (WGS) entry which is preliminary data.</text>
</comment>
<dbReference type="AlphaFoldDB" id="A0A5C5VBV6"/>
<keyword evidence="2" id="KW-1185">Reference proteome</keyword>
<dbReference type="EMBL" id="SIHJ01000001">
    <property type="protein sequence ID" value="TWT35202.1"/>
    <property type="molecule type" value="Genomic_DNA"/>
</dbReference>